<dbReference type="Pfam" id="PF01565">
    <property type="entry name" value="FAD_binding_4"/>
    <property type="match status" value="1"/>
</dbReference>
<protein>
    <recommendedName>
        <fullName evidence="6">FAD-binding PCMH-type domain-containing protein</fullName>
    </recommendedName>
</protein>
<evidence type="ECO:0000256" key="2">
    <source>
        <dbReference type="ARBA" id="ARBA00005466"/>
    </source>
</evidence>
<dbReference type="InterPro" id="IPR016169">
    <property type="entry name" value="FAD-bd_PCMH_sub2"/>
</dbReference>
<proteinExistence type="inferred from homology"/>
<dbReference type="STRING" id="90262.A0A1X2J214"/>
<dbReference type="InterPro" id="IPR016166">
    <property type="entry name" value="FAD-bd_PCMH"/>
</dbReference>
<dbReference type="PANTHER" id="PTHR42973:SF39">
    <property type="entry name" value="FAD-BINDING PCMH-TYPE DOMAIN-CONTAINING PROTEIN"/>
    <property type="match status" value="1"/>
</dbReference>
<evidence type="ECO:0000256" key="1">
    <source>
        <dbReference type="ARBA" id="ARBA00001974"/>
    </source>
</evidence>
<evidence type="ECO:0000259" key="6">
    <source>
        <dbReference type="PROSITE" id="PS51387"/>
    </source>
</evidence>
<dbReference type="PANTHER" id="PTHR42973">
    <property type="entry name" value="BINDING OXIDOREDUCTASE, PUTATIVE (AFU_ORTHOLOGUE AFUA_1G17690)-RELATED"/>
    <property type="match status" value="1"/>
</dbReference>
<dbReference type="OrthoDB" id="415825at2759"/>
<evidence type="ECO:0000313" key="7">
    <source>
        <dbReference type="EMBL" id="ORZ25866.1"/>
    </source>
</evidence>
<evidence type="ECO:0000256" key="4">
    <source>
        <dbReference type="ARBA" id="ARBA00022827"/>
    </source>
</evidence>
<dbReference type="Gene3D" id="3.30.465.10">
    <property type="match status" value="1"/>
</dbReference>
<dbReference type="Gene3D" id="3.30.43.10">
    <property type="entry name" value="Uridine Diphospho-n-acetylenolpyruvylglucosamine Reductase, domain 2"/>
    <property type="match status" value="1"/>
</dbReference>
<sequence>MCQFCGVDPEFASFFDKEGGNTSVVNGNTNLGDQTAPNYFRLKPDHPRYTKLTTPQLTTFASKLSPSSNVLLASHQGDGFQKASQRWSKQAIKTPMAIVQVASPEDVAKTITLATSHQVPFVVKCGGHSPSGASSVENGLVIDLGLMRQVSVKPEEQLVIADGGCLYGDVCKTTSEYGLACVGGTTSHVGIGGLSLAGGYGYLTGEYGLAVDNIVGAQVVTADGEILWVNEQKHSDLFWAIRGAGNRIAVVTKFIIKAHPMSSQVWGGMIQYSGTQVASVIEALNTWYQQKDVKAAAGVALGKMSDGKAGLTLFPFYNGSQENAEVSFAPLLRLPHLSQELSTMPYWKINTLGDQPGAFSGAYIEFDSANIAPSLETNHIKSMLDLLDDFAVNVDVDGDCNAGAYILLVQPDGIMKQGHSDMAFPWRDDHFDVGVSTAWQKQEQAPKMKTWLHNQFQPLANAQGDKERLYCNHSDFNGPATKEFGVNVGKVQELKTKWDPKDVFRSLL</sequence>
<evidence type="ECO:0000256" key="5">
    <source>
        <dbReference type="ARBA" id="ARBA00023002"/>
    </source>
</evidence>
<gene>
    <name evidence="7" type="ORF">BCR42DRAFT_341245</name>
</gene>
<dbReference type="InterPro" id="IPR016167">
    <property type="entry name" value="FAD-bd_PCMH_sub1"/>
</dbReference>
<name>A0A1X2J214_9FUNG</name>
<accession>A0A1X2J214</accession>
<keyword evidence="3" id="KW-0285">Flavoprotein</keyword>
<evidence type="ECO:0000256" key="3">
    <source>
        <dbReference type="ARBA" id="ARBA00022630"/>
    </source>
</evidence>
<comment type="caution">
    <text evidence="7">The sequence shown here is derived from an EMBL/GenBank/DDBJ whole genome shotgun (WGS) entry which is preliminary data.</text>
</comment>
<feature type="domain" description="FAD-binding PCMH-type" evidence="6">
    <location>
        <begin position="91"/>
        <end position="261"/>
    </location>
</feature>
<comment type="similarity">
    <text evidence="2">Belongs to the oxygen-dependent FAD-linked oxidoreductase family.</text>
</comment>
<dbReference type="GO" id="GO:0071949">
    <property type="term" value="F:FAD binding"/>
    <property type="evidence" value="ECO:0007669"/>
    <property type="project" value="InterPro"/>
</dbReference>
<dbReference type="EMBL" id="MCGE01000001">
    <property type="protein sequence ID" value="ORZ25866.1"/>
    <property type="molecule type" value="Genomic_DNA"/>
</dbReference>
<dbReference type="InterPro" id="IPR006094">
    <property type="entry name" value="Oxid_FAD_bind_N"/>
</dbReference>
<dbReference type="SUPFAM" id="SSF56176">
    <property type="entry name" value="FAD-binding/transporter-associated domain-like"/>
    <property type="match status" value="1"/>
</dbReference>
<organism evidence="7 8">
    <name type="scientific">Absidia repens</name>
    <dbReference type="NCBI Taxonomy" id="90262"/>
    <lineage>
        <taxon>Eukaryota</taxon>
        <taxon>Fungi</taxon>
        <taxon>Fungi incertae sedis</taxon>
        <taxon>Mucoromycota</taxon>
        <taxon>Mucoromycotina</taxon>
        <taxon>Mucoromycetes</taxon>
        <taxon>Mucorales</taxon>
        <taxon>Cunninghamellaceae</taxon>
        <taxon>Absidia</taxon>
    </lineage>
</organism>
<evidence type="ECO:0000313" key="8">
    <source>
        <dbReference type="Proteomes" id="UP000193560"/>
    </source>
</evidence>
<dbReference type="InterPro" id="IPR036318">
    <property type="entry name" value="FAD-bd_PCMH-like_sf"/>
</dbReference>
<dbReference type="AlphaFoldDB" id="A0A1X2J214"/>
<dbReference type="Proteomes" id="UP000193560">
    <property type="component" value="Unassembled WGS sequence"/>
</dbReference>
<dbReference type="PROSITE" id="PS51387">
    <property type="entry name" value="FAD_PCMH"/>
    <property type="match status" value="1"/>
</dbReference>
<dbReference type="GO" id="GO:0016491">
    <property type="term" value="F:oxidoreductase activity"/>
    <property type="evidence" value="ECO:0007669"/>
    <property type="project" value="UniProtKB-KW"/>
</dbReference>
<dbReference type="InterPro" id="IPR050416">
    <property type="entry name" value="FAD-linked_Oxidoreductase"/>
</dbReference>
<keyword evidence="4" id="KW-0274">FAD</keyword>
<comment type="cofactor">
    <cofactor evidence="1">
        <name>FAD</name>
        <dbReference type="ChEBI" id="CHEBI:57692"/>
    </cofactor>
</comment>
<reference evidence="7 8" key="1">
    <citation type="submission" date="2016-07" db="EMBL/GenBank/DDBJ databases">
        <title>Pervasive Adenine N6-methylation of Active Genes in Fungi.</title>
        <authorList>
            <consortium name="DOE Joint Genome Institute"/>
            <person name="Mondo S.J."/>
            <person name="Dannebaum R.O."/>
            <person name="Kuo R.C."/>
            <person name="Labutti K."/>
            <person name="Haridas S."/>
            <person name="Kuo A."/>
            <person name="Salamov A."/>
            <person name="Ahrendt S.R."/>
            <person name="Lipzen A."/>
            <person name="Sullivan W."/>
            <person name="Andreopoulos W.B."/>
            <person name="Clum A."/>
            <person name="Lindquist E."/>
            <person name="Daum C."/>
            <person name="Ramamoorthy G.K."/>
            <person name="Gryganskyi A."/>
            <person name="Culley D."/>
            <person name="Magnuson J.K."/>
            <person name="James T.Y."/>
            <person name="O'Malley M.A."/>
            <person name="Stajich J.E."/>
            <person name="Spatafora J.W."/>
            <person name="Visel A."/>
            <person name="Grigoriev I.V."/>
        </authorList>
    </citation>
    <scope>NUCLEOTIDE SEQUENCE [LARGE SCALE GENOMIC DNA]</scope>
    <source>
        <strain evidence="7 8">NRRL 1336</strain>
    </source>
</reference>
<keyword evidence="5" id="KW-0560">Oxidoreductase</keyword>
<dbReference type="Gene3D" id="3.40.462.20">
    <property type="match status" value="1"/>
</dbReference>
<keyword evidence="8" id="KW-1185">Reference proteome</keyword>